<keyword evidence="5" id="KW-0963">Cytoplasm</keyword>
<dbReference type="HAMAP" id="MF_00376">
    <property type="entry name" value="Dephospho_CoA_kinase"/>
    <property type="match status" value="1"/>
</dbReference>
<accession>A0A143DCK9</accession>
<evidence type="ECO:0000256" key="4">
    <source>
        <dbReference type="ARBA" id="ARBA00022993"/>
    </source>
</evidence>
<dbReference type="GO" id="GO:0015937">
    <property type="term" value="P:coenzyme A biosynthetic process"/>
    <property type="evidence" value="ECO:0007669"/>
    <property type="project" value="UniProtKB-UniRule"/>
</dbReference>
<dbReference type="EMBL" id="CP014525">
    <property type="protein sequence ID" value="AMW34455.1"/>
    <property type="molecule type" value="Genomic_DNA"/>
</dbReference>
<dbReference type="Gene3D" id="3.40.50.300">
    <property type="entry name" value="P-loop containing nucleotide triphosphate hydrolases"/>
    <property type="match status" value="1"/>
</dbReference>
<dbReference type="Proteomes" id="UP000076066">
    <property type="component" value="Chromosome"/>
</dbReference>
<dbReference type="CDD" id="cd02022">
    <property type="entry name" value="DPCK"/>
    <property type="match status" value="1"/>
</dbReference>
<reference evidence="6 7" key="1">
    <citation type="submission" date="2016-02" db="EMBL/GenBank/DDBJ databases">
        <title>Complete Genome of H5569, the type strain of the newly described species Haematospirillium jordaniae.</title>
        <authorList>
            <person name="Nicholson A.C."/>
            <person name="Humrighouse B.W."/>
            <person name="Loparov V."/>
            <person name="McQuiston J.R."/>
        </authorList>
    </citation>
    <scope>NUCLEOTIDE SEQUENCE [LARGE SCALE GENOMIC DNA]</scope>
    <source>
        <strain evidence="6 7">H5569</strain>
    </source>
</reference>
<dbReference type="STRING" id="1549855.AY555_03810"/>
<comment type="catalytic activity">
    <reaction evidence="5">
        <text>3'-dephospho-CoA + ATP = ADP + CoA + H(+)</text>
        <dbReference type="Rhea" id="RHEA:18245"/>
        <dbReference type="ChEBI" id="CHEBI:15378"/>
        <dbReference type="ChEBI" id="CHEBI:30616"/>
        <dbReference type="ChEBI" id="CHEBI:57287"/>
        <dbReference type="ChEBI" id="CHEBI:57328"/>
        <dbReference type="ChEBI" id="CHEBI:456216"/>
        <dbReference type="EC" id="2.7.1.24"/>
    </reaction>
</comment>
<evidence type="ECO:0000256" key="5">
    <source>
        <dbReference type="HAMAP-Rule" id="MF_00376"/>
    </source>
</evidence>
<dbReference type="AlphaFoldDB" id="A0A143DCK9"/>
<dbReference type="PANTHER" id="PTHR10695:SF46">
    <property type="entry name" value="BIFUNCTIONAL COENZYME A SYNTHASE-RELATED"/>
    <property type="match status" value="1"/>
</dbReference>
<organism evidence="6 7">
    <name type="scientific">Haematospirillum jordaniae</name>
    <dbReference type="NCBI Taxonomy" id="1549855"/>
    <lineage>
        <taxon>Bacteria</taxon>
        <taxon>Pseudomonadati</taxon>
        <taxon>Pseudomonadota</taxon>
        <taxon>Alphaproteobacteria</taxon>
        <taxon>Rhodospirillales</taxon>
        <taxon>Novispirillaceae</taxon>
        <taxon>Haematospirillum</taxon>
    </lineage>
</organism>
<evidence type="ECO:0000256" key="3">
    <source>
        <dbReference type="ARBA" id="ARBA00022840"/>
    </source>
</evidence>
<dbReference type="GO" id="GO:0005737">
    <property type="term" value="C:cytoplasm"/>
    <property type="evidence" value="ECO:0007669"/>
    <property type="project" value="UniProtKB-SubCell"/>
</dbReference>
<gene>
    <name evidence="5" type="primary">coaE</name>
    <name evidence="6" type="ORF">AY555_03810</name>
</gene>
<feature type="binding site" evidence="5">
    <location>
        <begin position="11"/>
        <end position="16"/>
    </location>
    <ligand>
        <name>ATP</name>
        <dbReference type="ChEBI" id="CHEBI:30616"/>
    </ligand>
</feature>
<dbReference type="InterPro" id="IPR001977">
    <property type="entry name" value="Depp_CoAkinase"/>
</dbReference>
<evidence type="ECO:0000313" key="7">
    <source>
        <dbReference type="Proteomes" id="UP000076066"/>
    </source>
</evidence>
<evidence type="ECO:0000313" key="6">
    <source>
        <dbReference type="EMBL" id="AMW34455.1"/>
    </source>
</evidence>
<name>A0A143DCK9_9PROT</name>
<comment type="pathway">
    <text evidence="5">Cofactor biosynthesis; coenzyme A biosynthesis; CoA from (R)-pantothenate: step 5/5.</text>
</comment>
<dbReference type="GeneID" id="53316274"/>
<dbReference type="KEGG" id="hjo:AY555_03810"/>
<protein>
    <recommendedName>
        <fullName evidence="5">Dephospho-CoA kinase</fullName>
        <ecNumber evidence="5">2.7.1.24</ecNumber>
    </recommendedName>
    <alternativeName>
        <fullName evidence="5">Dephosphocoenzyme A kinase</fullName>
    </alternativeName>
</protein>
<comment type="similarity">
    <text evidence="1 5">Belongs to the CoaE family.</text>
</comment>
<comment type="function">
    <text evidence="5">Catalyzes the phosphorylation of the 3'-hydroxyl group of dephosphocoenzyme A to form coenzyme A.</text>
</comment>
<keyword evidence="3 5" id="KW-0067">ATP-binding</keyword>
<keyword evidence="5 6" id="KW-0418">Kinase</keyword>
<dbReference type="EC" id="2.7.1.24" evidence="5"/>
<comment type="subcellular location">
    <subcellularLocation>
        <location evidence="5">Cytoplasm</location>
    </subcellularLocation>
</comment>
<dbReference type="UniPathway" id="UPA00241">
    <property type="reaction ID" value="UER00356"/>
</dbReference>
<sequence>MTILGITGSVGMGKSTACRMLRILGVPVHDADATVHALLGPAGAAVQAVAAAFSGVVRDGVIDRAALGACVFPDPEALSRLENILHPLVRQSEQRFLKQYQRAGFPLVALDIPLLFETGGEDRCDYVAVVSAPFSIQKARVLSRKGMTEERLYAILARQMPDYEKRRRADWVVPTGLGRGVTFRSLHRIVRLLSSGQVG</sequence>
<evidence type="ECO:0000256" key="2">
    <source>
        <dbReference type="ARBA" id="ARBA00022741"/>
    </source>
</evidence>
<keyword evidence="4 5" id="KW-0173">Coenzyme A biosynthesis</keyword>
<dbReference type="OrthoDB" id="9812943at2"/>
<dbReference type="GO" id="GO:0005524">
    <property type="term" value="F:ATP binding"/>
    <property type="evidence" value="ECO:0007669"/>
    <property type="project" value="UniProtKB-UniRule"/>
</dbReference>
<keyword evidence="7" id="KW-1185">Reference proteome</keyword>
<dbReference type="NCBIfam" id="TIGR00152">
    <property type="entry name" value="dephospho-CoA kinase"/>
    <property type="match status" value="1"/>
</dbReference>
<dbReference type="GO" id="GO:0004140">
    <property type="term" value="F:dephospho-CoA kinase activity"/>
    <property type="evidence" value="ECO:0007669"/>
    <property type="project" value="UniProtKB-UniRule"/>
</dbReference>
<proteinExistence type="inferred from homology"/>
<dbReference type="Pfam" id="PF01121">
    <property type="entry name" value="CoaE"/>
    <property type="match status" value="1"/>
</dbReference>
<keyword evidence="2 5" id="KW-0547">Nucleotide-binding</keyword>
<keyword evidence="5" id="KW-0808">Transferase</keyword>
<dbReference type="SUPFAM" id="SSF52540">
    <property type="entry name" value="P-loop containing nucleoside triphosphate hydrolases"/>
    <property type="match status" value="1"/>
</dbReference>
<dbReference type="InterPro" id="IPR027417">
    <property type="entry name" value="P-loop_NTPase"/>
</dbReference>
<dbReference type="RefSeq" id="WP_066133674.1">
    <property type="nucleotide sequence ID" value="NZ_CP014525.1"/>
</dbReference>
<dbReference type="PANTHER" id="PTHR10695">
    <property type="entry name" value="DEPHOSPHO-COA KINASE-RELATED"/>
    <property type="match status" value="1"/>
</dbReference>
<dbReference type="PROSITE" id="PS51219">
    <property type="entry name" value="DPCK"/>
    <property type="match status" value="1"/>
</dbReference>
<evidence type="ECO:0000256" key="1">
    <source>
        <dbReference type="ARBA" id="ARBA00009018"/>
    </source>
</evidence>